<organism evidence="1">
    <name type="scientific">Arundo donax</name>
    <name type="common">Giant reed</name>
    <name type="synonym">Donax arundinaceus</name>
    <dbReference type="NCBI Taxonomy" id="35708"/>
    <lineage>
        <taxon>Eukaryota</taxon>
        <taxon>Viridiplantae</taxon>
        <taxon>Streptophyta</taxon>
        <taxon>Embryophyta</taxon>
        <taxon>Tracheophyta</taxon>
        <taxon>Spermatophyta</taxon>
        <taxon>Magnoliopsida</taxon>
        <taxon>Liliopsida</taxon>
        <taxon>Poales</taxon>
        <taxon>Poaceae</taxon>
        <taxon>PACMAD clade</taxon>
        <taxon>Arundinoideae</taxon>
        <taxon>Arundineae</taxon>
        <taxon>Arundo</taxon>
    </lineage>
</organism>
<dbReference type="AlphaFoldDB" id="A0A0A8XMX0"/>
<reference evidence="1" key="2">
    <citation type="journal article" date="2015" name="Data Brief">
        <title>Shoot transcriptome of the giant reed, Arundo donax.</title>
        <authorList>
            <person name="Barrero R.A."/>
            <person name="Guerrero F.D."/>
            <person name="Moolhuijzen P."/>
            <person name="Goolsby J.A."/>
            <person name="Tidwell J."/>
            <person name="Bellgard S.E."/>
            <person name="Bellgard M.I."/>
        </authorList>
    </citation>
    <scope>NUCLEOTIDE SEQUENCE</scope>
    <source>
        <tissue evidence="1">Shoot tissue taken approximately 20 cm above the soil surface</tissue>
    </source>
</reference>
<proteinExistence type="predicted"/>
<evidence type="ECO:0000313" key="1">
    <source>
        <dbReference type="EMBL" id="JAD14386.1"/>
    </source>
</evidence>
<reference evidence="1" key="1">
    <citation type="submission" date="2014-09" db="EMBL/GenBank/DDBJ databases">
        <authorList>
            <person name="Magalhaes I.L.F."/>
            <person name="Oliveira U."/>
            <person name="Santos F.R."/>
            <person name="Vidigal T.H.D.A."/>
            <person name="Brescovit A.D."/>
            <person name="Santos A.J."/>
        </authorList>
    </citation>
    <scope>NUCLEOTIDE SEQUENCE</scope>
    <source>
        <tissue evidence="1">Shoot tissue taken approximately 20 cm above the soil surface</tissue>
    </source>
</reference>
<dbReference type="EMBL" id="GBRH01283509">
    <property type="protein sequence ID" value="JAD14386.1"/>
    <property type="molecule type" value="Transcribed_RNA"/>
</dbReference>
<protein>
    <submittedName>
        <fullName evidence="1">Similar to Os09g0515500</fullName>
    </submittedName>
</protein>
<accession>A0A0A8XMX0</accession>
<name>A0A0A8XMX0_ARUDO</name>
<sequence>MGGDVQVVEISAVTKSGLDKLEEALFLQAEMMDLKARIDGPAQAFVVEARLDGQGSTGNSYSQVWHIS</sequence>